<name>A0A6H9WV15_9MICO</name>
<evidence type="ECO:0000313" key="2">
    <source>
        <dbReference type="Proteomes" id="UP000431744"/>
    </source>
</evidence>
<dbReference type="Gene3D" id="1.25.40.10">
    <property type="entry name" value="Tetratricopeptide repeat domain"/>
    <property type="match status" value="1"/>
</dbReference>
<proteinExistence type="predicted"/>
<protein>
    <submittedName>
        <fullName evidence="1">Uncharacterized protein</fullName>
    </submittedName>
</protein>
<organism evidence="1 2">
    <name type="scientific">Pseudoclavibacter endophyticus</name>
    <dbReference type="NCBI Taxonomy" id="1778590"/>
    <lineage>
        <taxon>Bacteria</taxon>
        <taxon>Bacillati</taxon>
        <taxon>Actinomycetota</taxon>
        <taxon>Actinomycetes</taxon>
        <taxon>Micrococcales</taxon>
        <taxon>Microbacteriaceae</taxon>
        <taxon>Pseudoclavibacter</taxon>
    </lineage>
</organism>
<sequence length="185" mass="20156">MAFDVAAAQAAVNARDYDRALARCDDAESRAASGGTPLSPPERASVHGIRAQVHHHRERYAEAAAERERQLELLIASEASPARVADIRASVAWARFKCGDAEAAAAAAGIAYIEREVELGRDDPKTLSTLSVWIYSLNRLERYDEMVDLAEELYQRRVATMPADSAEVVDAAKWLAYARAKAGDA</sequence>
<dbReference type="Proteomes" id="UP000431744">
    <property type="component" value="Unassembled WGS sequence"/>
</dbReference>
<keyword evidence="2" id="KW-1185">Reference proteome</keyword>
<dbReference type="InterPro" id="IPR011990">
    <property type="entry name" value="TPR-like_helical_dom_sf"/>
</dbReference>
<dbReference type="RefSeq" id="WP_158028929.1">
    <property type="nucleotide sequence ID" value="NZ_BMHG01000001.1"/>
</dbReference>
<accession>A0A6H9WV15</accession>
<gene>
    <name evidence="1" type="ORF">F8O04_09220</name>
</gene>
<dbReference type="SUPFAM" id="SSF48452">
    <property type="entry name" value="TPR-like"/>
    <property type="match status" value="1"/>
</dbReference>
<reference evidence="1 2" key="1">
    <citation type="submission" date="2019-09" db="EMBL/GenBank/DDBJ databases">
        <title>Phylogeny of genus Pseudoclavibacter and closely related genus.</title>
        <authorList>
            <person name="Li Y."/>
        </authorList>
    </citation>
    <scope>NUCLEOTIDE SEQUENCE [LARGE SCALE GENOMIC DNA]</scope>
    <source>
        <strain evidence="1 2">EGI 60007</strain>
    </source>
</reference>
<evidence type="ECO:0000313" key="1">
    <source>
        <dbReference type="EMBL" id="KAB1650344.1"/>
    </source>
</evidence>
<comment type="caution">
    <text evidence="1">The sequence shown here is derived from an EMBL/GenBank/DDBJ whole genome shotgun (WGS) entry which is preliminary data.</text>
</comment>
<dbReference type="EMBL" id="WBJY01000001">
    <property type="protein sequence ID" value="KAB1650344.1"/>
    <property type="molecule type" value="Genomic_DNA"/>
</dbReference>
<dbReference type="AlphaFoldDB" id="A0A6H9WV15"/>